<dbReference type="InterPro" id="IPR014284">
    <property type="entry name" value="RNA_pol_sigma-70_dom"/>
</dbReference>
<dbReference type="SUPFAM" id="SSF88946">
    <property type="entry name" value="Sigma2 domain of RNA polymerase sigma factors"/>
    <property type="match status" value="1"/>
</dbReference>
<dbReference type="SUPFAM" id="SSF88659">
    <property type="entry name" value="Sigma3 and sigma4 domains of RNA polymerase sigma factors"/>
    <property type="match status" value="1"/>
</dbReference>
<accession>A0A1G7TPX6</accession>
<dbReference type="InterPro" id="IPR039425">
    <property type="entry name" value="RNA_pol_sigma-70-like"/>
</dbReference>
<dbReference type="AlphaFoldDB" id="A0A1G7TPX6"/>
<sequence length="167" mass="18231">MVALLPRLRAFARSLTRNAADADDLVQQTCEKALAGLSGFTPGTKLESWLFRIMHNQWIDVTRRRRPTLDIESEGLAETLTGEDGRLTTQARMEWRAVSAAMADLPPDQSGVLMLVCVEGLRYREVADILDIPIGTVMSRLARARTAVADALDGKSTAAPASGEHAR</sequence>
<dbReference type="InterPro" id="IPR036388">
    <property type="entry name" value="WH-like_DNA-bd_sf"/>
</dbReference>
<dbReference type="Pfam" id="PF08281">
    <property type="entry name" value="Sigma70_r4_2"/>
    <property type="match status" value="1"/>
</dbReference>
<dbReference type="PANTHER" id="PTHR43133">
    <property type="entry name" value="RNA POLYMERASE ECF-TYPE SIGMA FACTO"/>
    <property type="match status" value="1"/>
</dbReference>
<reference evidence="7 8" key="1">
    <citation type="submission" date="2016-10" db="EMBL/GenBank/DDBJ databases">
        <authorList>
            <person name="de Groot N.N."/>
        </authorList>
    </citation>
    <scope>NUCLEOTIDE SEQUENCE [LARGE SCALE GENOMIC DNA]</scope>
    <source>
        <strain evidence="7 8">CGMCC 1.10267</strain>
    </source>
</reference>
<evidence type="ECO:0000256" key="3">
    <source>
        <dbReference type="ARBA" id="ARBA00023082"/>
    </source>
</evidence>
<dbReference type="GO" id="GO:0006352">
    <property type="term" value="P:DNA-templated transcription initiation"/>
    <property type="evidence" value="ECO:0007669"/>
    <property type="project" value="InterPro"/>
</dbReference>
<proteinExistence type="inferred from homology"/>
<evidence type="ECO:0000256" key="1">
    <source>
        <dbReference type="ARBA" id="ARBA00010641"/>
    </source>
</evidence>
<evidence type="ECO:0000259" key="6">
    <source>
        <dbReference type="Pfam" id="PF08281"/>
    </source>
</evidence>
<dbReference type="EMBL" id="FNCS01000002">
    <property type="protein sequence ID" value="SDG37345.1"/>
    <property type="molecule type" value="Genomic_DNA"/>
</dbReference>
<dbReference type="Gene3D" id="1.10.10.10">
    <property type="entry name" value="Winged helix-like DNA-binding domain superfamily/Winged helix DNA-binding domain"/>
    <property type="match status" value="1"/>
</dbReference>
<dbReference type="PANTHER" id="PTHR43133:SF25">
    <property type="entry name" value="RNA POLYMERASE SIGMA FACTOR RFAY-RELATED"/>
    <property type="match status" value="1"/>
</dbReference>
<evidence type="ECO:0000256" key="4">
    <source>
        <dbReference type="ARBA" id="ARBA00023163"/>
    </source>
</evidence>
<dbReference type="Pfam" id="PF04542">
    <property type="entry name" value="Sigma70_r2"/>
    <property type="match status" value="1"/>
</dbReference>
<dbReference type="CDD" id="cd06171">
    <property type="entry name" value="Sigma70_r4"/>
    <property type="match status" value="1"/>
</dbReference>
<dbReference type="Gene3D" id="1.10.1740.10">
    <property type="match status" value="1"/>
</dbReference>
<dbReference type="GO" id="GO:0016987">
    <property type="term" value="F:sigma factor activity"/>
    <property type="evidence" value="ECO:0007669"/>
    <property type="project" value="UniProtKB-KW"/>
</dbReference>
<keyword evidence="4" id="KW-0804">Transcription</keyword>
<evidence type="ECO:0000313" key="8">
    <source>
        <dbReference type="Proteomes" id="UP000199495"/>
    </source>
</evidence>
<dbReference type="STRING" id="440168.SAMN04487974_102268"/>
<organism evidence="7 8">
    <name type="scientific">Pelagibacterium luteolum</name>
    <dbReference type="NCBI Taxonomy" id="440168"/>
    <lineage>
        <taxon>Bacteria</taxon>
        <taxon>Pseudomonadati</taxon>
        <taxon>Pseudomonadota</taxon>
        <taxon>Alphaproteobacteria</taxon>
        <taxon>Hyphomicrobiales</taxon>
        <taxon>Devosiaceae</taxon>
        <taxon>Pelagibacterium</taxon>
    </lineage>
</organism>
<evidence type="ECO:0000313" key="7">
    <source>
        <dbReference type="EMBL" id="SDG37345.1"/>
    </source>
</evidence>
<keyword evidence="3" id="KW-0731">Sigma factor</keyword>
<protein>
    <submittedName>
        <fullName evidence="7">RNA polymerase sigma-70 factor, ECF subfamily</fullName>
    </submittedName>
</protein>
<dbReference type="InterPro" id="IPR013249">
    <property type="entry name" value="RNA_pol_sigma70_r4_t2"/>
</dbReference>
<feature type="domain" description="RNA polymerase sigma factor 70 region 4 type 2" evidence="6">
    <location>
        <begin position="97"/>
        <end position="147"/>
    </location>
</feature>
<dbReference type="InterPro" id="IPR013324">
    <property type="entry name" value="RNA_pol_sigma_r3/r4-like"/>
</dbReference>
<dbReference type="InterPro" id="IPR007627">
    <property type="entry name" value="RNA_pol_sigma70_r2"/>
</dbReference>
<dbReference type="OrthoDB" id="9784272at2"/>
<dbReference type="InterPro" id="IPR013325">
    <property type="entry name" value="RNA_pol_sigma_r2"/>
</dbReference>
<dbReference type="NCBIfam" id="TIGR02937">
    <property type="entry name" value="sigma70-ECF"/>
    <property type="match status" value="1"/>
</dbReference>
<dbReference type="GO" id="GO:0003677">
    <property type="term" value="F:DNA binding"/>
    <property type="evidence" value="ECO:0007669"/>
    <property type="project" value="InterPro"/>
</dbReference>
<evidence type="ECO:0000256" key="2">
    <source>
        <dbReference type="ARBA" id="ARBA00023015"/>
    </source>
</evidence>
<comment type="similarity">
    <text evidence="1">Belongs to the sigma-70 factor family. ECF subfamily.</text>
</comment>
<keyword evidence="8" id="KW-1185">Reference proteome</keyword>
<keyword evidence="2" id="KW-0805">Transcription regulation</keyword>
<evidence type="ECO:0000259" key="5">
    <source>
        <dbReference type="Pfam" id="PF04542"/>
    </source>
</evidence>
<gene>
    <name evidence="7" type="ORF">SAMN04487974_102268</name>
</gene>
<feature type="domain" description="RNA polymerase sigma-70 region 2" evidence="5">
    <location>
        <begin position="3"/>
        <end position="66"/>
    </location>
</feature>
<dbReference type="Proteomes" id="UP000199495">
    <property type="component" value="Unassembled WGS sequence"/>
</dbReference>
<name>A0A1G7TPX6_9HYPH</name>